<dbReference type="InterPro" id="IPR036409">
    <property type="entry name" value="Aldolase_II/adducin_N_sf"/>
</dbReference>
<evidence type="ECO:0000256" key="1">
    <source>
        <dbReference type="ARBA" id="ARBA00022723"/>
    </source>
</evidence>
<dbReference type="GO" id="GO:0005829">
    <property type="term" value="C:cytosol"/>
    <property type="evidence" value="ECO:0007669"/>
    <property type="project" value="TreeGrafter"/>
</dbReference>
<evidence type="ECO:0000259" key="3">
    <source>
        <dbReference type="SMART" id="SM01007"/>
    </source>
</evidence>
<dbReference type="UniPathway" id="UPA00071"/>
<dbReference type="AlphaFoldDB" id="A0A7C2FXH8"/>
<dbReference type="SUPFAM" id="SSF53639">
    <property type="entry name" value="AraD/HMP-PK domain-like"/>
    <property type="match status" value="1"/>
</dbReference>
<name>A0A7C2FXH8_9CREN</name>
<feature type="domain" description="Class II aldolase/adducin N-terminal" evidence="3">
    <location>
        <begin position="3"/>
        <end position="179"/>
    </location>
</feature>
<dbReference type="Gene3D" id="3.40.225.10">
    <property type="entry name" value="Class II aldolase/adducin N-terminal domain"/>
    <property type="match status" value="1"/>
</dbReference>
<dbReference type="InterPro" id="IPR050197">
    <property type="entry name" value="Aldolase_class_II_sugar_metab"/>
</dbReference>
<evidence type="ECO:0000256" key="2">
    <source>
        <dbReference type="ARBA" id="ARBA00023239"/>
    </source>
</evidence>
<protein>
    <submittedName>
        <fullName evidence="4">Class II aldolase/adducin family protein</fullName>
    </submittedName>
</protein>
<comment type="caution">
    <text evidence="4">The sequence shown here is derived from an EMBL/GenBank/DDBJ whole genome shotgun (WGS) entry which is preliminary data.</text>
</comment>
<evidence type="ECO:0000313" key="4">
    <source>
        <dbReference type="EMBL" id="HEF87045.1"/>
    </source>
</evidence>
<reference evidence="4" key="1">
    <citation type="journal article" date="2020" name="mSystems">
        <title>Genome- and Community-Level Interaction Insights into Carbon Utilization and Element Cycling Functions of Hydrothermarchaeota in Hydrothermal Sediment.</title>
        <authorList>
            <person name="Zhou Z."/>
            <person name="Liu Y."/>
            <person name="Xu W."/>
            <person name="Pan J."/>
            <person name="Luo Z.H."/>
            <person name="Li M."/>
        </authorList>
    </citation>
    <scope>NUCLEOTIDE SEQUENCE [LARGE SCALE GENOMIC DNA]</scope>
    <source>
        <strain evidence="4">SpSt-23</strain>
    </source>
</reference>
<dbReference type="GO" id="GO:0046872">
    <property type="term" value="F:metal ion binding"/>
    <property type="evidence" value="ECO:0007669"/>
    <property type="project" value="UniProtKB-KW"/>
</dbReference>
<gene>
    <name evidence="4" type="ORF">ENP55_01820</name>
</gene>
<dbReference type="EMBL" id="DSJT01000005">
    <property type="protein sequence ID" value="HEF87045.1"/>
    <property type="molecule type" value="Genomic_DNA"/>
</dbReference>
<dbReference type="Pfam" id="PF00596">
    <property type="entry name" value="Aldolase_II"/>
    <property type="match status" value="1"/>
</dbReference>
<dbReference type="GO" id="GO:0016832">
    <property type="term" value="F:aldehyde-lyase activity"/>
    <property type="evidence" value="ECO:0007669"/>
    <property type="project" value="TreeGrafter"/>
</dbReference>
<dbReference type="PANTHER" id="PTHR22789">
    <property type="entry name" value="FUCULOSE PHOSPHATE ALDOLASE"/>
    <property type="match status" value="1"/>
</dbReference>
<dbReference type="SMART" id="SM01007">
    <property type="entry name" value="Aldolase_II"/>
    <property type="match status" value="1"/>
</dbReference>
<dbReference type="InterPro" id="IPR001303">
    <property type="entry name" value="Aldolase_II/adducin_N"/>
</dbReference>
<sequence length="210" mass="23221">MKKKIVEVMKYLDEKGLNHGRSGNVSVRVGEDRLLITPSGVVKSEMTPEDILLVSMDGEVLEGARPPTVEMPMHLAIYRNYPYVGAVIHAHGLYTSVLAVAREPLLPVIEEMIMYTGGEVRVADYAPFGSEELAENVVKALKERSAAILANHGVVACGRKLEEAVEVLTVVERVAQIYVLARILGKVTILPDEVVKFQQMLFQKWIGIIK</sequence>
<dbReference type="GO" id="GO:0019323">
    <property type="term" value="P:pentose catabolic process"/>
    <property type="evidence" value="ECO:0007669"/>
    <property type="project" value="TreeGrafter"/>
</dbReference>
<keyword evidence="1" id="KW-0479">Metal-binding</keyword>
<organism evidence="4">
    <name type="scientific">Thermosphaera aggregans</name>
    <dbReference type="NCBI Taxonomy" id="54254"/>
    <lineage>
        <taxon>Archaea</taxon>
        <taxon>Thermoproteota</taxon>
        <taxon>Thermoprotei</taxon>
        <taxon>Desulfurococcales</taxon>
        <taxon>Desulfurococcaceae</taxon>
        <taxon>Thermosphaera</taxon>
    </lineage>
</organism>
<keyword evidence="2" id="KW-0456">Lyase</keyword>
<accession>A0A7C2FXH8</accession>
<proteinExistence type="predicted"/>
<dbReference type="PANTHER" id="PTHR22789:SF0">
    <property type="entry name" value="3-OXO-TETRONATE 4-PHOSPHATE DECARBOXYLASE-RELATED"/>
    <property type="match status" value="1"/>
</dbReference>